<evidence type="ECO:0000313" key="4">
    <source>
        <dbReference type="EMBL" id="RDD68031.1"/>
    </source>
</evidence>
<reference evidence="4 5" key="1">
    <citation type="submission" date="2018-07" db="EMBL/GenBank/DDBJ databases">
        <title>Thalassococcus profundi sp. nov., a marine bacterium isolated from deep seawater of Okinawa Trough.</title>
        <authorList>
            <person name="Yu M."/>
        </authorList>
    </citation>
    <scope>NUCLEOTIDE SEQUENCE [LARGE SCALE GENOMIC DNA]</scope>
    <source>
        <strain evidence="4 5">WRAS1</strain>
    </source>
</reference>
<evidence type="ECO:0000256" key="2">
    <source>
        <dbReference type="ARBA" id="ARBA00022801"/>
    </source>
</evidence>
<comment type="cofactor">
    <cofactor evidence="1">
        <name>Mg(2+)</name>
        <dbReference type="ChEBI" id="CHEBI:18420"/>
    </cofactor>
</comment>
<keyword evidence="5" id="KW-1185">Reference proteome</keyword>
<evidence type="ECO:0000256" key="1">
    <source>
        <dbReference type="ARBA" id="ARBA00001946"/>
    </source>
</evidence>
<evidence type="ECO:0000259" key="3">
    <source>
        <dbReference type="PROSITE" id="PS51462"/>
    </source>
</evidence>
<proteinExistence type="predicted"/>
<dbReference type="InterPro" id="IPR020084">
    <property type="entry name" value="NUDIX_hydrolase_CS"/>
</dbReference>
<keyword evidence="2" id="KW-0378">Hydrolase</keyword>
<dbReference type="PROSITE" id="PS51462">
    <property type="entry name" value="NUDIX"/>
    <property type="match status" value="1"/>
</dbReference>
<gene>
    <name evidence="4" type="ORF">DU478_00720</name>
</gene>
<dbReference type="Pfam" id="PF00293">
    <property type="entry name" value="NUDIX"/>
    <property type="match status" value="1"/>
</dbReference>
<protein>
    <submittedName>
        <fullName evidence="4">NUDIX domain-containing protein</fullName>
    </submittedName>
</protein>
<dbReference type="Gene3D" id="3.90.79.10">
    <property type="entry name" value="Nucleoside Triphosphate Pyrophosphohydrolase"/>
    <property type="match status" value="1"/>
</dbReference>
<dbReference type="GO" id="GO:0016787">
    <property type="term" value="F:hydrolase activity"/>
    <property type="evidence" value="ECO:0007669"/>
    <property type="project" value="UniProtKB-KW"/>
</dbReference>
<dbReference type="EMBL" id="QPMK01000001">
    <property type="protein sequence ID" value="RDD68031.1"/>
    <property type="molecule type" value="Genomic_DNA"/>
</dbReference>
<dbReference type="SUPFAM" id="SSF55811">
    <property type="entry name" value="Nudix"/>
    <property type="match status" value="1"/>
</dbReference>
<dbReference type="RefSeq" id="WP_114509010.1">
    <property type="nucleotide sequence ID" value="NZ_QPMK01000001.1"/>
</dbReference>
<dbReference type="PROSITE" id="PS00893">
    <property type="entry name" value="NUDIX_BOX"/>
    <property type="match status" value="1"/>
</dbReference>
<sequence length="138" mass="15792">MTQNDGEFHGAKLLLFLGAQLLVIRRDRKPHIPWPGYLDFPGGGREGAETAVSCVLRETREEVGLNLRPADLTWRHELLQHDRRSWFFAANIEESGQADIRLGDEGSGWRLMAPNAYLERADAIPHFRDVLRLYLREG</sequence>
<name>A0A369TRX4_9RHOB</name>
<feature type="domain" description="Nudix hydrolase" evidence="3">
    <location>
        <begin position="6"/>
        <end position="137"/>
    </location>
</feature>
<dbReference type="OrthoDB" id="289720at2"/>
<comment type="caution">
    <text evidence="4">The sequence shown here is derived from an EMBL/GenBank/DDBJ whole genome shotgun (WGS) entry which is preliminary data.</text>
</comment>
<dbReference type="Proteomes" id="UP000253977">
    <property type="component" value="Unassembled WGS sequence"/>
</dbReference>
<dbReference type="InterPro" id="IPR000086">
    <property type="entry name" value="NUDIX_hydrolase_dom"/>
</dbReference>
<accession>A0A369TRX4</accession>
<organism evidence="4 5">
    <name type="scientific">Thalassococcus profundi</name>
    <dbReference type="NCBI Taxonomy" id="2282382"/>
    <lineage>
        <taxon>Bacteria</taxon>
        <taxon>Pseudomonadati</taxon>
        <taxon>Pseudomonadota</taxon>
        <taxon>Alphaproteobacteria</taxon>
        <taxon>Rhodobacterales</taxon>
        <taxon>Roseobacteraceae</taxon>
        <taxon>Thalassococcus</taxon>
    </lineage>
</organism>
<dbReference type="InterPro" id="IPR015797">
    <property type="entry name" value="NUDIX_hydrolase-like_dom_sf"/>
</dbReference>
<evidence type="ECO:0000313" key="5">
    <source>
        <dbReference type="Proteomes" id="UP000253977"/>
    </source>
</evidence>
<dbReference type="AlphaFoldDB" id="A0A369TRX4"/>